<accession>A0A2H3CVM8</accession>
<proteinExistence type="predicted"/>
<evidence type="ECO:0000313" key="2">
    <source>
        <dbReference type="Proteomes" id="UP000217790"/>
    </source>
</evidence>
<dbReference type="EMBL" id="KZ293690">
    <property type="protein sequence ID" value="PBK85504.1"/>
    <property type="molecule type" value="Genomic_DNA"/>
</dbReference>
<dbReference type="OMA" id="HNDVITM"/>
<dbReference type="OrthoDB" id="3046215at2759"/>
<gene>
    <name evidence="1" type="ORF">ARMGADRAFT_1036258</name>
</gene>
<dbReference type="InParanoid" id="A0A2H3CVM8"/>
<organism evidence="1 2">
    <name type="scientific">Armillaria gallica</name>
    <name type="common">Bulbous honey fungus</name>
    <name type="synonym">Armillaria bulbosa</name>
    <dbReference type="NCBI Taxonomy" id="47427"/>
    <lineage>
        <taxon>Eukaryota</taxon>
        <taxon>Fungi</taxon>
        <taxon>Dikarya</taxon>
        <taxon>Basidiomycota</taxon>
        <taxon>Agaricomycotina</taxon>
        <taxon>Agaricomycetes</taxon>
        <taxon>Agaricomycetidae</taxon>
        <taxon>Agaricales</taxon>
        <taxon>Marasmiineae</taxon>
        <taxon>Physalacriaceae</taxon>
        <taxon>Armillaria</taxon>
    </lineage>
</organism>
<sequence length="362" mass="39167">MSNPASVTLLVAQGNEAIQSADILWGLKDKGVPLETIINQCKSVCTIGCPRQSLLFSIPLLGDPKVEDVCFCMKQVFEHILNVHLTTPMFKNYHTICSFTGTIYSECKKRSVTVASAIATVTTLSAPDSAPATPIKTVATSGKDKASKAAIIEDLFDEEASIVTATEEDTVMGNPDAYNVLQKTDSMNINKDVDVIVNHDSTSGNIIEGHKITLPKFLKNKKASQAAQATKAIITKWKANEAAIQARKHPHASADHAFKDSPFTIAADLAINKEASQSTINAAAMLVSAGDHINPSKSILRSREADLHNDVITMMHKIEYLLKYCNFVVTHYGQIIKQLKSCLPVPMEDDSSAPIASSSKLD</sequence>
<reference evidence="2" key="1">
    <citation type="journal article" date="2017" name="Nat. Ecol. Evol.">
        <title>Genome expansion and lineage-specific genetic innovations in the forest pathogenic fungi Armillaria.</title>
        <authorList>
            <person name="Sipos G."/>
            <person name="Prasanna A.N."/>
            <person name="Walter M.C."/>
            <person name="O'Connor E."/>
            <person name="Balint B."/>
            <person name="Krizsan K."/>
            <person name="Kiss B."/>
            <person name="Hess J."/>
            <person name="Varga T."/>
            <person name="Slot J."/>
            <person name="Riley R."/>
            <person name="Boka B."/>
            <person name="Rigling D."/>
            <person name="Barry K."/>
            <person name="Lee J."/>
            <person name="Mihaltcheva S."/>
            <person name="LaButti K."/>
            <person name="Lipzen A."/>
            <person name="Waldron R."/>
            <person name="Moloney N.M."/>
            <person name="Sperisen C."/>
            <person name="Kredics L."/>
            <person name="Vagvoelgyi C."/>
            <person name="Patrignani A."/>
            <person name="Fitzpatrick D."/>
            <person name="Nagy I."/>
            <person name="Doyle S."/>
            <person name="Anderson J.B."/>
            <person name="Grigoriev I.V."/>
            <person name="Gueldener U."/>
            <person name="Muensterkoetter M."/>
            <person name="Nagy L.G."/>
        </authorList>
    </citation>
    <scope>NUCLEOTIDE SEQUENCE [LARGE SCALE GENOMIC DNA]</scope>
    <source>
        <strain evidence="2">Ar21-2</strain>
    </source>
</reference>
<dbReference type="Proteomes" id="UP000217790">
    <property type="component" value="Unassembled WGS sequence"/>
</dbReference>
<protein>
    <submittedName>
        <fullName evidence="1">Uncharacterized protein</fullName>
    </submittedName>
</protein>
<name>A0A2H3CVM8_ARMGA</name>
<evidence type="ECO:0000313" key="1">
    <source>
        <dbReference type="EMBL" id="PBK85504.1"/>
    </source>
</evidence>
<dbReference type="AlphaFoldDB" id="A0A2H3CVM8"/>
<keyword evidence="2" id="KW-1185">Reference proteome</keyword>